<dbReference type="CDD" id="cd12148">
    <property type="entry name" value="fungal_TF_MHR"/>
    <property type="match status" value="1"/>
</dbReference>
<dbReference type="GO" id="GO:0000981">
    <property type="term" value="F:DNA-binding transcription factor activity, RNA polymerase II-specific"/>
    <property type="evidence" value="ECO:0007669"/>
    <property type="project" value="InterPro"/>
</dbReference>
<dbReference type="GO" id="GO:0006351">
    <property type="term" value="P:DNA-templated transcription"/>
    <property type="evidence" value="ECO:0007669"/>
    <property type="project" value="InterPro"/>
</dbReference>
<sequence length="755" mass="85438">MSADSQTQQRWVPPSRRRDKPILSCNLCRRRKLKCDRQQPCKACVGRGLSLSCTYTRVAQKSPATAEAGASSNVYDRINQLEKLVTTLMEANHTGSPGSASAHSNSTPVVNTRIADEPTEADIPLAPDKVELNSDETRYANSGHWTSILDGIAELKEHIDEIPTAAQSRNMVEDDDGASELLLGVHSEATHEEILLGLPPKAEADAMLERFFARVEVTTLIIHRPTFLRAYERFWKSPRETPIMWLGFLYGIFTISTHFASIVTEYHSGISVPSEMTRSTARIDFYREKVVQCLILAKYPKCPPYTLEVMVLYFMSEYLRSRDVQFGQWLRVGMIVRTAFRMGYHREPSRFPNISPFQAEMRRRLWTIILQVDLMSSVAVGLPIMVSHSLPDVREPRNLEEDDMYEEMTELPPSRPDTDKSIMRKTVFSYYIVINPLYCVARNRLLRVLAKIQDHTNASEQHGYREALELDANLRTVFESIPPALRCYQVRNFDVESDIAMRQLYIGITYLKSLMMIHRPFLLLGREDSRYEYSRMMCLDAALEILDFQTLLEFESRTDFKRWSANWKIWTASWRLSSLVNQDFLLATAVLLLDLNKDVVKPLPYPDAKLPRMRMERGQPSRSEVVGALIKANFVWNLASAKSKEAAKVTTAINLVLGKVNAAGVPGGVVSAAHVPTSSPPIEQHVSDTQQISDLSPGASANVSPYFDFNNIGNSPSFPMNEIPMMGFGDGFDWGGLDSQFPLPSFDQNMPTYFG</sequence>
<dbReference type="InterPro" id="IPR007219">
    <property type="entry name" value="XnlR_reg_dom"/>
</dbReference>
<dbReference type="InterPro" id="IPR001138">
    <property type="entry name" value="Zn2Cys6_DnaBD"/>
</dbReference>
<dbReference type="PROSITE" id="PS50048">
    <property type="entry name" value="ZN2_CY6_FUNGAL_2"/>
    <property type="match status" value="1"/>
</dbReference>
<dbReference type="AlphaFoldDB" id="A0A9W4UNA8"/>
<accession>A0A9W4UNA8</accession>
<name>A0A9W4UNA8_9PLEO</name>
<dbReference type="PROSITE" id="PS00463">
    <property type="entry name" value="ZN2_CY6_FUNGAL_1"/>
    <property type="match status" value="1"/>
</dbReference>
<dbReference type="GO" id="GO:0005634">
    <property type="term" value="C:nucleus"/>
    <property type="evidence" value="ECO:0007669"/>
    <property type="project" value="UniProtKB-SubCell"/>
</dbReference>
<dbReference type="SMART" id="SM00066">
    <property type="entry name" value="GAL4"/>
    <property type="match status" value="1"/>
</dbReference>
<feature type="domain" description="Zn(2)-C6 fungal-type" evidence="4">
    <location>
        <begin position="24"/>
        <end position="55"/>
    </location>
</feature>
<dbReference type="PANTHER" id="PTHR31001">
    <property type="entry name" value="UNCHARACTERIZED TRANSCRIPTIONAL REGULATORY PROTEIN"/>
    <property type="match status" value="1"/>
</dbReference>
<dbReference type="GO" id="GO:0003677">
    <property type="term" value="F:DNA binding"/>
    <property type="evidence" value="ECO:0007669"/>
    <property type="project" value="InterPro"/>
</dbReference>
<keyword evidence="2" id="KW-0479">Metal-binding</keyword>
<dbReference type="SMART" id="SM00906">
    <property type="entry name" value="Fungal_trans"/>
    <property type="match status" value="1"/>
</dbReference>
<dbReference type="Proteomes" id="UP001152607">
    <property type="component" value="Unassembled WGS sequence"/>
</dbReference>
<dbReference type="EMBL" id="CAOQHR010000008">
    <property type="protein sequence ID" value="CAI6337991.1"/>
    <property type="molecule type" value="Genomic_DNA"/>
</dbReference>
<proteinExistence type="predicted"/>
<keyword evidence="3" id="KW-0539">Nucleus</keyword>
<dbReference type="OrthoDB" id="4934715at2759"/>
<evidence type="ECO:0000313" key="5">
    <source>
        <dbReference type="EMBL" id="CAI6337991.1"/>
    </source>
</evidence>
<comment type="caution">
    <text evidence="5">The sequence shown here is derived from an EMBL/GenBank/DDBJ whole genome shotgun (WGS) entry which is preliminary data.</text>
</comment>
<dbReference type="InterPro" id="IPR036864">
    <property type="entry name" value="Zn2-C6_fun-type_DNA-bd_sf"/>
</dbReference>
<dbReference type="SUPFAM" id="SSF57701">
    <property type="entry name" value="Zn2/Cys6 DNA-binding domain"/>
    <property type="match status" value="1"/>
</dbReference>
<gene>
    <name evidence="5" type="ORF">PDIGIT_LOCUS11111</name>
</gene>
<dbReference type="PANTHER" id="PTHR31001:SF49">
    <property type="entry name" value="ZN(II)2CYS6 TRANSCRIPTION FACTOR (EUROFUNG)"/>
    <property type="match status" value="1"/>
</dbReference>
<dbReference type="InterPro" id="IPR050613">
    <property type="entry name" value="Sec_Metabolite_Reg"/>
</dbReference>
<comment type="subcellular location">
    <subcellularLocation>
        <location evidence="1">Nucleus</location>
    </subcellularLocation>
</comment>
<dbReference type="Pfam" id="PF00172">
    <property type="entry name" value="Zn_clus"/>
    <property type="match status" value="1"/>
</dbReference>
<evidence type="ECO:0000256" key="2">
    <source>
        <dbReference type="ARBA" id="ARBA00022723"/>
    </source>
</evidence>
<keyword evidence="6" id="KW-1185">Reference proteome</keyword>
<dbReference type="Pfam" id="PF04082">
    <property type="entry name" value="Fungal_trans"/>
    <property type="match status" value="1"/>
</dbReference>
<evidence type="ECO:0000256" key="3">
    <source>
        <dbReference type="ARBA" id="ARBA00023242"/>
    </source>
</evidence>
<dbReference type="CDD" id="cd00067">
    <property type="entry name" value="GAL4"/>
    <property type="match status" value="1"/>
</dbReference>
<protein>
    <recommendedName>
        <fullName evidence="4">Zn(2)-C6 fungal-type domain-containing protein</fullName>
    </recommendedName>
</protein>
<evidence type="ECO:0000259" key="4">
    <source>
        <dbReference type="PROSITE" id="PS50048"/>
    </source>
</evidence>
<dbReference type="Gene3D" id="4.10.240.10">
    <property type="entry name" value="Zn(2)-C6 fungal-type DNA-binding domain"/>
    <property type="match status" value="1"/>
</dbReference>
<reference evidence="5" key="1">
    <citation type="submission" date="2023-01" db="EMBL/GenBank/DDBJ databases">
        <authorList>
            <person name="Van Ghelder C."/>
            <person name="Rancurel C."/>
        </authorList>
    </citation>
    <scope>NUCLEOTIDE SEQUENCE</scope>
    <source>
        <strain evidence="5">CNCM I-4278</strain>
    </source>
</reference>
<organism evidence="5 6">
    <name type="scientific">Periconia digitata</name>
    <dbReference type="NCBI Taxonomy" id="1303443"/>
    <lineage>
        <taxon>Eukaryota</taxon>
        <taxon>Fungi</taxon>
        <taxon>Dikarya</taxon>
        <taxon>Ascomycota</taxon>
        <taxon>Pezizomycotina</taxon>
        <taxon>Dothideomycetes</taxon>
        <taxon>Pleosporomycetidae</taxon>
        <taxon>Pleosporales</taxon>
        <taxon>Massarineae</taxon>
        <taxon>Periconiaceae</taxon>
        <taxon>Periconia</taxon>
    </lineage>
</organism>
<dbReference type="GO" id="GO:0008270">
    <property type="term" value="F:zinc ion binding"/>
    <property type="evidence" value="ECO:0007669"/>
    <property type="project" value="InterPro"/>
</dbReference>
<evidence type="ECO:0000313" key="6">
    <source>
        <dbReference type="Proteomes" id="UP001152607"/>
    </source>
</evidence>
<evidence type="ECO:0000256" key="1">
    <source>
        <dbReference type="ARBA" id="ARBA00004123"/>
    </source>
</evidence>